<evidence type="ECO:0000259" key="9">
    <source>
        <dbReference type="PROSITE" id="PS50109"/>
    </source>
</evidence>
<dbReference type="Gene3D" id="3.30.450.20">
    <property type="entry name" value="PAS domain"/>
    <property type="match status" value="1"/>
</dbReference>
<evidence type="ECO:0000256" key="3">
    <source>
        <dbReference type="ARBA" id="ARBA00012438"/>
    </source>
</evidence>
<evidence type="ECO:0000313" key="11">
    <source>
        <dbReference type="Proteomes" id="UP000057158"/>
    </source>
</evidence>
<name>A0A0M4D106_9BACT</name>
<gene>
    <name evidence="10" type="ORF">DSOUD_0889</name>
</gene>
<dbReference type="InterPro" id="IPR036890">
    <property type="entry name" value="HATPase_C_sf"/>
</dbReference>
<keyword evidence="11" id="KW-1185">Reference proteome</keyword>
<evidence type="ECO:0000313" key="10">
    <source>
        <dbReference type="EMBL" id="ALC15676.1"/>
    </source>
</evidence>
<dbReference type="SMART" id="SM00387">
    <property type="entry name" value="HATPase_c"/>
    <property type="match status" value="1"/>
</dbReference>
<dbReference type="PRINTS" id="PR00344">
    <property type="entry name" value="BCTRLSENSOR"/>
</dbReference>
<dbReference type="Gene3D" id="3.30.565.10">
    <property type="entry name" value="Histidine kinase-like ATPase, C-terminal domain"/>
    <property type="match status" value="1"/>
</dbReference>
<sequence length="684" mass="77897">MKPSPYKPIRRRVLLPLSLTFAVLFCTFIYTNYQIRANQNLIDMRHRFEVTQAFNKESQVQWQTLMRNIMVEITRDEQLRQAMAAADSATLYQLSLPRLKQLSETHGISHFYYHLPTGSTLLRVYNPQELGGKVERNTFLQAARSREFSFGLELGKIGTLTYRGVQPWIVSGKLIGYIELGIEFDYVLEQLKAIVKEDFLVTVEKSFVDREQWRRGREHFGRSQNWDILEDRVIAYQTLPDFNTSGKIQLLAGKHPSADAFSEIVIDQQSYRVKNFPLRDSADRLIGNLSVLHNITLEKSLFRSFISMNMLVSGGLCLALFFFTYTVLGRMDRHLAITRQRLNDKVANLKNVNAQLEGEIGHRRKAESELHLLNETLEERVVQRTTALEEMNRELQEKQATILHQDKMACIGQLAAGIAHDINNPVGFISHNLVILDRYLKRLKQFADLQNLLIKGRADAELNTAWEKGWKDFDIHGLFQELPIILSECRDGTARISQTVQSLRNFSHKEIPQLKLTDIHQSIESSLSIICHQLRNKIEVVRDYGQIPRLDCYPGQISQVFLNLLINATQAIADQGEISLRTWADDLRIYVSISDNGCGIPADKLERIFEPFYTTKDVGVGTGLGLSIVYDIVTRHQGSIEVVSTIGEGTTFTLSLPFNEKPTPGAETVISEDPTRAETGHCCG</sequence>
<dbReference type="PROSITE" id="PS50109">
    <property type="entry name" value="HIS_KIN"/>
    <property type="match status" value="1"/>
</dbReference>
<evidence type="ECO:0000256" key="5">
    <source>
        <dbReference type="ARBA" id="ARBA00022692"/>
    </source>
</evidence>
<keyword evidence="7" id="KW-0175">Coiled coil</keyword>
<feature type="transmembrane region" description="Helical" evidence="8">
    <location>
        <begin position="12"/>
        <end position="30"/>
    </location>
</feature>
<keyword evidence="6 8" id="KW-1133">Transmembrane helix</keyword>
<evidence type="ECO:0000256" key="7">
    <source>
        <dbReference type="SAM" id="Coils"/>
    </source>
</evidence>
<dbReference type="InterPro" id="IPR003594">
    <property type="entry name" value="HATPase_dom"/>
</dbReference>
<dbReference type="InterPro" id="IPR029150">
    <property type="entry name" value="dCache_3"/>
</dbReference>
<dbReference type="InterPro" id="IPR029151">
    <property type="entry name" value="Sensor-like_sf"/>
</dbReference>
<dbReference type="SUPFAM" id="SSF103190">
    <property type="entry name" value="Sensory domain-like"/>
    <property type="match status" value="1"/>
</dbReference>
<evidence type="ECO:0000256" key="6">
    <source>
        <dbReference type="ARBA" id="ARBA00022989"/>
    </source>
</evidence>
<comment type="subcellular location">
    <subcellularLocation>
        <location evidence="2">Cell membrane</location>
        <topology evidence="2">Multi-pass membrane protein</topology>
    </subcellularLocation>
</comment>
<dbReference type="EMBL" id="CP010802">
    <property type="protein sequence ID" value="ALC15676.1"/>
    <property type="molecule type" value="Genomic_DNA"/>
</dbReference>
<dbReference type="PATRIC" id="fig|1603606.3.peg.978"/>
<evidence type="ECO:0000256" key="8">
    <source>
        <dbReference type="SAM" id="Phobius"/>
    </source>
</evidence>
<dbReference type="Pfam" id="PF02518">
    <property type="entry name" value="HATPase_c"/>
    <property type="match status" value="1"/>
</dbReference>
<keyword evidence="10" id="KW-0418">Kinase</keyword>
<feature type="transmembrane region" description="Helical" evidence="8">
    <location>
        <begin position="305"/>
        <end position="328"/>
    </location>
</feature>
<dbReference type="PANTHER" id="PTHR43065:SF50">
    <property type="entry name" value="HISTIDINE KINASE"/>
    <property type="match status" value="1"/>
</dbReference>
<dbReference type="PANTHER" id="PTHR43065">
    <property type="entry name" value="SENSOR HISTIDINE KINASE"/>
    <property type="match status" value="1"/>
</dbReference>
<dbReference type="InterPro" id="IPR005467">
    <property type="entry name" value="His_kinase_dom"/>
</dbReference>
<dbReference type="Gene3D" id="1.10.287.130">
    <property type="match status" value="1"/>
</dbReference>
<dbReference type="Pfam" id="PF14827">
    <property type="entry name" value="dCache_3"/>
    <property type="match status" value="1"/>
</dbReference>
<feature type="coiled-coil region" evidence="7">
    <location>
        <begin position="339"/>
        <end position="408"/>
    </location>
</feature>
<dbReference type="STRING" id="1603606.DSOUD_0889"/>
<comment type="catalytic activity">
    <reaction evidence="1">
        <text>ATP + protein L-histidine = ADP + protein N-phospho-L-histidine.</text>
        <dbReference type="EC" id="2.7.13.3"/>
    </reaction>
</comment>
<evidence type="ECO:0000256" key="2">
    <source>
        <dbReference type="ARBA" id="ARBA00004651"/>
    </source>
</evidence>
<dbReference type="Proteomes" id="UP000057158">
    <property type="component" value="Chromosome"/>
</dbReference>
<proteinExistence type="predicted"/>
<reference evidence="10 11" key="1">
    <citation type="submission" date="2015-07" db="EMBL/GenBank/DDBJ databases">
        <title>Isolation and Genomic Characterization of a Novel Halophilic Metal-Reducing Deltaproteobacterium from the Deep Subsurface.</title>
        <authorList>
            <person name="Badalamenti J.P."/>
            <person name="Summers Z.M."/>
            <person name="Gralnick J.A."/>
            <person name="Bond D.R."/>
        </authorList>
    </citation>
    <scope>NUCLEOTIDE SEQUENCE [LARGE SCALE GENOMIC DNA]</scope>
    <source>
        <strain evidence="10 11">WTL</strain>
    </source>
</reference>
<keyword evidence="4" id="KW-1003">Cell membrane</keyword>
<organism evidence="10 11">
    <name type="scientific">Desulfuromonas soudanensis</name>
    <dbReference type="NCBI Taxonomy" id="1603606"/>
    <lineage>
        <taxon>Bacteria</taxon>
        <taxon>Pseudomonadati</taxon>
        <taxon>Thermodesulfobacteriota</taxon>
        <taxon>Desulfuromonadia</taxon>
        <taxon>Desulfuromonadales</taxon>
        <taxon>Desulfuromonadaceae</taxon>
        <taxon>Desulfuromonas</taxon>
    </lineage>
</organism>
<accession>A0A0M4D106</accession>
<dbReference type="GO" id="GO:0004673">
    <property type="term" value="F:protein histidine kinase activity"/>
    <property type="evidence" value="ECO:0007669"/>
    <property type="project" value="UniProtKB-EC"/>
</dbReference>
<protein>
    <recommendedName>
        <fullName evidence="3">histidine kinase</fullName>
        <ecNumber evidence="3">2.7.13.3</ecNumber>
    </recommendedName>
</protein>
<dbReference type="OrthoDB" id="5401154at2"/>
<evidence type="ECO:0000256" key="1">
    <source>
        <dbReference type="ARBA" id="ARBA00000085"/>
    </source>
</evidence>
<keyword evidence="5 8" id="KW-0812">Transmembrane</keyword>
<dbReference type="GO" id="GO:0005886">
    <property type="term" value="C:plasma membrane"/>
    <property type="evidence" value="ECO:0007669"/>
    <property type="project" value="UniProtKB-SubCell"/>
</dbReference>
<dbReference type="SUPFAM" id="SSF55874">
    <property type="entry name" value="ATPase domain of HSP90 chaperone/DNA topoisomerase II/histidine kinase"/>
    <property type="match status" value="1"/>
</dbReference>
<dbReference type="AlphaFoldDB" id="A0A0M4D106"/>
<keyword evidence="10" id="KW-0808">Transferase</keyword>
<keyword evidence="8" id="KW-0472">Membrane</keyword>
<dbReference type="EC" id="2.7.13.3" evidence="3"/>
<dbReference type="RefSeq" id="WP_053549862.1">
    <property type="nucleotide sequence ID" value="NZ_CP010802.1"/>
</dbReference>
<dbReference type="KEGG" id="des:DSOUD_0889"/>
<evidence type="ECO:0000256" key="4">
    <source>
        <dbReference type="ARBA" id="ARBA00022475"/>
    </source>
</evidence>
<dbReference type="InterPro" id="IPR004358">
    <property type="entry name" value="Sig_transdc_His_kin-like_C"/>
</dbReference>
<feature type="domain" description="Histidine kinase" evidence="9">
    <location>
        <begin position="417"/>
        <end position="660"/>
    </location>
</feature>